<dbReference type="EMBL" id="CAJVPU010054794">
    <property type="protein sequence ID" value="CAG8767541.1"/>
    <property type="molecule type" value="Genomic_DNA"/>
</dbReference>
<proteinExistence type="predicted"/>
<name>A0ACA9QWM1_9GLOM</name>
<accession>A0ACA9QWM1</accession>
<sequence length="125" mass="14244">LKASIRVRQELKEARAQLRQTTTQKLFSTDLKISENNPYTRSGIKEMKIETNSISSRSSTPVSEIPNKTSNDTETLVDKIIIDMTESEEQDPNDPLFTMVVSKKQKLKNKKKGLGDSYHPYRGLE</sequence>
<feature type="non-terminal residue" evidence="1">
    <location>
        <position position="1"/>
    </location>
</feature>
<feature type="non-terminal residue" evidence="1">
    <location>
        <position position="125"/>
    </location>
</feature>
<keyword evidence="2" id="KW-1185">Reference proteome</keyword>
<comment type="caution">
    <text evidence="1">The sequence shown here is derived from an EMBL/GenBank/DDBJ whole genome shotgun (WGS) entry which is preliminary data.</text>
</comment>
<reference evidence="1" key="1">
    <citation type="submission" date="2021-06" db="EMBL/GenBank/DDBJ databases">
        <authorList>
            <person name="Kallberg Y."/>
            <person name="Tangrot J."/>
            <person name="Rosling A."/>
        </authorList>
    </citation>
    <scope>NUCLEOTIDE SEQUENCE</scope>
    <source>
        <strain evidence="1">IL203A</strain>
    </source>
</reference>
<organism evidence="1 2">
    <name type="scientific">Dentiscutata heterogama</name>
    <dbReference type="NCBI Taxonomy" id="1316150"/>
    <lineage>
        <taxon>Eukaryota</taxon>
        <taxon>Fungi</taxon>
        <taxon>Fungi incertae sedis</taxon>
        <taxon>Mucoromycota</taxon>
        <taxon>Glomeromycotina</taxon>
        <taxon>Glomeromycetes</taxon>
        <taxon>Diversisporales</taxon>
        <taxon>Gigasporaceae</taxon>
        <taxon>Dentiscutata</taxon>
    </lineage>
</organism>
<evidence type="ECO:0000313" key="2">
    <source>
        <dbReference type="Proteomes" id="UP000789702"/>
    </source>
</evidence>
<protein>
    <submittedName>
        <fullName evidence="1">2620_t:CDS:1</fullName>
    </submittedName>
</protein>
<evidence type="ECO:0000313" key="1">
    <source>
        <dbReference type="EMBL" id="CAG8767541.1"/>
    </source>
</evidence>
<dbReference type="Proteomes" id="UP000789702">
    <property type="component" value="Unassembled WGS sequence"/>
</dbReference>
<gene>
    <name evidence="1" type="ORF">DHETER_LOCUS15649</name>
</gene>